<sequence>MLVIQPDEGTRFPVRELPDGARLVFGRAGAAVDLPLAANLGLSRQGGSITATGDHWAISNTSSRSTYVVENPEGGGEFVKVTPGAREVPIGYGFARVVLPALGNPVSFLVWAPRDIERPVAAVPYDTRSVYDLDRGKKYFLVLVALCEPRLRIASSARIPTVPQILKRLGDPTLTRFAVNHHIRYLSVEKLRIREEPVTGKADWQRAALVNTALRFDLVTAEHLALLPP</sequence>
<reference evidence="1 2" key="1">
    <citation type="submission" date="2024-10" db="EMBL/GenBank/DDBJ databases">
        <title>The Natural Products Discovery Center: Release of the First 8490 Sequenced Strains for Exploring Actinobacteria Biosynthetic Diversity.</title>
        <authorList>
            <person name="Kalkreuter E."/>
            <person name="Kautsar S.A."/>
            <person name="Yang D."/>
            <person name="Bader C.D."/>
            <person name="Teijaro C.N."/>
            <person name="Fluegel L."/>
            <person name="Davis C.M."/>
            <person name="Simpson J.R."/>
            <person name="Lauterbach L."/>
            <person name="Steele A.D."/>
            <person name="Gui C."/>
            <person name="Meng S."/>
            <person name="Li G."/>
            <person name="Viehrig K."/>
            <person name="Ye F."/>
            <person name="Su P."/>
            <person name="Kiefer A.F."/>
            <person name="Nichols A."/>
            <person name="Cepeda A.J."/>
            <person name="Yan W."/>
            <person name="Fan B."/>
            <person name="Jiang Y."/>
            <person name="Adhikari A."/>
            <person name="Zheng C.-J."/>
            <person name="Schuster L."/>
            <person name="Cowan T.M."/>
            <person name="Smanski M.J."/>
            <person name="Chevrette M.G."/>
            <person name="De Carvalho L.P.S."/>
            <person name="Shen B."/>
        </authorList>
    </citation>
    <scope>NUCLEOTIDE SEQUENCE [LARGE SCALE GENOMIC DNA]</scope>
    <source>
        <strain evidence="1 2">NPDC050545</strain>
    </source>
</reference>
<keyword evidence="2" id="KW-1185">Reference proteome</keyword>
<gene>
    <name evidence="1" type="ORF">ACIBG2_46100</name>
</gene>
<protein>
    <recommendedName>
        <fullName evidence="3">FHA domain-containing protein</fullName>
    </recommendedName>
</protein>
<evidence type="ECO:0008006" key="3">
    <source>
        <dbReference type="Google" id="ProtNLM"/>
    </source>
</evidence>
<comment type="caution">
    <text evidence="1">The sequence shown here is derived from an EMBL/GenBank/DDBJ whole genome shotgun (WGS) entry which is preliminary data.</text>
</comment>
<organism evidence="1 2">
    <name type="scientific">Nonomuraea typhae</name>
    <dbReference type="NCBI Taxonomy" id="2603600"/>
    <lineage>
        <taxon>Bacteria</taxon>
        <taxon>Bacillati</taxon>
        <taxon>Actinomycetota</taxon>
        <taxon>Actinomycetes</taxon>
        <taxon>Streptosporangiales</taxon>
        <taxon>Streptosporangiaceae</taxon>
        <taxon>Nonomuraea</taxon>
    </lineage>
</organism>
<evidence type="ECO:0000313" key="2">
    <source>
        <dbReference type="Proteomes" id="UP001612741"/>
    </source>
</evidence>
<dbReference type="Proteomes" id="UP001612741">
    <property type="component" value="Unassembled WGS sequence"/>
</dbReference>
<dbReference type="EMBL" id="JBITGY010000016">
    <property type="protein sequence ID" value="MFI6504826.1"/>
    <property type="molecule type" value="Genomic_DNA"/>
</dbReference>
<name>A0ABW7Z9H3_9ACTN</name>
<proteinExistence type="predicted"/>
<accession>A0ABW7Z9H3</accession>
<evidence type="ECO:0000313" key="1">
    <source>
        <dbReference type="EMBL" id="MFI6504826.1"/>
    </source>
</evidence>
<dbReference type="RefSeq" id="WP_397090737.1">
    <property type="nucleotide sequence ID" value="NZ_JBITGY010000016.1"/>
</dbReference>